<comment type="caution">
    <text evidence="2">The sequence shown here is derived from an EMBL/GenBank/DDBJ whole genome shotgun (WGS) entry which is preliminary data.</text>
</comment>
<sequence length="287" mass="30299">MVLSPVAAALEGPRTMRRHPVSLLIWGGLYWVSLILLGLLIIVAFGNEVRRDLAQMRFSADPREVLQLISHLGGAMALLILLAAAISAVLAGAILRSVMHPEQSRGAYLRLGADEVRLFVVALIAWATALFVTAIPSGALTLLTTTVANAGARGLSAWIAFLGGLAVIGLSMWVGVRLSLLSPQTFAEGRINVRESWVLTHGHFWGLLGMFVLNLLMVLGATMVMTLIGGLLTGLIGLAGVAGGGAKALALLLGLVNLLIFPLMITVQTVILTAGPARAYRQLHPDI</sequence>
<feature type="transmembrane region" description="Helical" evidence="1">
    <location>
        <begin position="155"/>
        <end position="176"/>
    </location>
</feature>
<dbReference type="AlphaFoldDB" id="A0A6G4QV27"/>
<feature type="transmembrane region" description="Helical" evidence="1">
    <location>
        <begin position="197"/>
        <end position="217"/>
    </location>
</feature>
<keyword evidence="1" id="KW-1133">Transmembrane helix</keyword>
<keyword evidence="1" id="KW-0812">Transmembrane</keyword>
<name>A0A6G4QV27_9CAUL</name>
<feature type="transmembrane region" description="Helical" evidence="1">
    <location>
        <begin position="116"/>
        <end position="135"/>
    </location>
</feature>
<dbReference type="EMBL" id="JAAKGT010000002">
    <property type="protein sequence ID" value="NGM49105.1"/>
    <property type="molecule type" value="Genomic_DNA"/>
</dbReference>
<gene>
    <name evidence="2" type="ORF">G5B46_05750</name>
</gene>
<proteinExistence type="predicted"/>
<organism evidence="2">
    <name type="scientific">Caulobacter sp. 602-2</name>
    <dbReference type="NCBI Taxonomy" id="2710887"/>
    <lineage>
        <taxon>Bacteria</taxon>
        <taxon>Pseudomonadati</taxon>
        <taxon>Pseudomonadota</taxon>
        <taxon>Alphaproteobacteria</taxon>
        <taxon>Caulobacterales</taxon>
        <taxon>Caulobacteraceae</taxon>
        <taxon>Caulobacter</taxon>
    </lineage>
</organism>
<feature type="transmembrane region" description="Helical" evidence="1">
    <location>
        <begin position="65"/>
        <end position="95"/>
    </location>
</feature>
<keyword evidence="1" id="KW-0472">Membrane</keyword>
<evidence type="ECO:0000256" key="1">
    <source>
        <dbReference type="SAM" id="Phobius"/>
    </source>
</evidence>
<feature type="transmembrane region" description="Helical" evidence="1">
    <location>
        <begin position="23"/>
        <end position="45"/>
    </location>
</feature>
<evidence type="ECO:0000313" key="2">
    <source>
        <dbReference type="EMBL" id="NGM49105.1"/>
    </source>
</evidence>
<evidence type="ECO:0008006" key="3">
    <source>
        <dbReference type="Google" id="ProtNLM"/>
    </source>
</evidence>
<feature type="transmembrane region" description="Helical" evidence="1">
    <location>
        <begin position="249"/>
        <end position="271"/>
    </location>
</feature>
<reference evidence="2" key="1">
    <citation type="submission" date="2020-02" db="EMBL/GenBank/DDBJ databases">
        <authorList>
            <person name="Gao J."/>
            <person name="Sun J."/>
        </authorList>
    </citation>
    <scope>NUCLEOTIDE SEQUENCE</scope>
    <source>
        <strain evidence="2">602-2</strain>
    </source>
</reference>
<feature type="transmembrane region" description="Helical" evidence="1">
    <location>
        <begin position="223"/>
        <end position="242"/>
    </location>
</feature>
<protein>
    <recommendedName>
        <fullName evidence="3">Glycerophosphoryl diester phosphodiesterase membrane domain-containing protein</fullName>
    </recommendedName>
</protein>
<accession>A0A6G4QV27</accession>